<dbReference type="EMBL" id="CM047582">
    <property type="protein sequence ID" value="KAI9915086.1"/>
    <property type="molecule type" value="Genomic_DNA"/>
</dbReference>
<proteinExistence type="predicted"/>
<name>A0ACC0W9S8_9STRA</name>
<reference evidence="1 2" key="1">
    <citation type="journal article" date="2022" name="bioRxiv">
        <title>The genome of the oomycete Peronosclerospora sorghi, a cosmopolitan pathogen of maize and sorghum, is inflated with dispersed pseudogenes.</title>
        <authorList>
            <person name="Fletcher K."/>
            <person name="Martin F."/>
            <person name="Isakeit T."/>
            <person name="Cavanaugh K."/>
            <person name="Magill C."/>
            <person name="Michelmore R."/>
        </authorList>
    </citation>
    <scope>NUCLEOTIDE SEQUENCE [LARGE SCALE GENOMIC DNA]</scope>
    <source>
        <strain evidence="1">P6</strain>
    </source>
</reference>
<gene>
    <name evidence="1" type="ORF">PsorP6_008474</name>
</gene>
<evidence type="ECO:0000313" key="2">
    <source>
        <dbReference type="Proteomes" id="UP001163321"/>
    </source>
</evidence>
<sequence>MLDDDDAYVIIETPRYFQQPEGFVTDATTTLETLQAVLTFHTLSTYAGALSDADKLPTLVGKYYALVCFDCASHDVARDLMATMHRAWATTLTRIAWLDAATQQAATTKSSAMTTHLGHATQSEHVPYEIYADVPLAKNLLTIRAHQFTFAVKKLGRSVDRTEWAMTSAEVNAYYQPRANQMVFPAGMLQPPFFTKEYDPARNFGSFGSIVVHELTHGSDATGRHYDASGTLHDWWSNETAHELTKRTLSRGAVWAL</sequence>
<keyword evidence="2" id="KW-1185">Reference proteome</keyword>
<protein>
    <submittedName>
        <fullName evidence="1">Uncharacterized protein</fullName>
    </submittedName>
</protein>
<dbReference type="Proteomes" id="UP001163321">
    <property type="component" value="Chromosome 3"/>
</dbReference>
<organism evidence="1 2">
    <name type="scientific">Peronosclerospora sorghi</name>
    <dbReference type="NCBI Taxonomy" id="230839"/>
    <lineage>
        <taxon>Eukaryota</taxon>
        <taxon>Sar</taxon>
        <taxon>Stramenopiles</taxon>
        <taxon>Oomycota</taxon>
        <taxon>Peronosporomycetes</taxon>
        <taxon>Peronosporales</taxon>
        <taxon>Peronosporaceae</taxon>
        <taxon>Peronosclerospora</taxon>
    </lineage>
</organism>
<comment type="caution">
    <text evidence="1">The sequence shown here is derived from an EMBL/GenBank/DDBJ whole genome shotgun (WGS) entry which is preliminary data.</text>
</comment>
<evidence type="ECO:0000313" key="1">
    <source>
        <dbReference type="EMBL" id="KAI9915086.1"/>
    </source>
</evidence>
<accession>A0ACC0W9S8</accession>